<name>A0A8X6MZQ0_NEPPI</name>
<proteinExistence type="predicted"/>
<comment type="caution">
    <text evidence="1">The sequence shown here is derived from an EMBL/GenBank/DDBJ whole genome shotgun (WGS) entry which is preliminary data.</text>
</comment>
<organism evidence="1 2">
    <name type="scientific">Nephila pilipes</name>
    <name type="common">Giant wood spider</name>
    <name type="synonym">Nephila maculata</name>
    <dbReference type="NCBI Taxonomy" id="299642"/>
    <lineage>
        <taxon>Eukaryota</taxon>
        <taxon>Metazoa</taxon>
        <taxon>Ecdysozoa</taxon>
        <taxon>Arthropoda</taxon>
        <taxon>Chelicerata</taxon>
        <taxon>Arachnida</taxon>
        <taxon>Araneae</taxon>
        <taxon>Araneomorphae</taxon>
        <taxon>Entelegynae</taxon>
        <taxon>Araneoidea</taxon>
        <taxon>Nephilidae</taxon>
        <taxon>Nephila</taxon>
    </lineage>
</organism>
<evidence type="ECO:0000313" key="1">
    <source>
        <dbReference type="EMBL" id="GFS86122.1"/>
    </source>
</evidence>
<dbReference type="SUPFAM" id="SSF53098">
    <property type="entry name" value="Ribonuclease H-like"/>
    <property type="match status" value="1"/>
</dbReference>
<reference evidence="1" key="1">
    <citation type="submission" date="2020-08" db="EMBL/GenBank/DDBJ databases">
        <title>Multicomponent nature underlies the extraordinary mechanical properties of spider dragline silk.</title>
        <authorList>
            <person name="Kono N."/>
            <person name="Nakamura H."/>
            <person name="Mori M."/>
            <person name="Yoshida Y."/>
            <person name="Ohtoshi R."/>
            <person name="Malay A.D."/>
            <person name="Moran D.A.P."/>
            <person name="Tomita M."/>
            <person name="Numata K."/>
            <person name="Arakawa K."/>
        </authorList>
    </citation>
    <scope>NUCLEOTIDE SEQUENCE</scope>
</reference>
<accession>A0A8X6MZQ0</accession>
<protein>
    <submittedName>
        <fullName evidence="1">Pol polyprotein</fullName>
    </submittedName>
</protein>
<dbReference type="InterPro" id="IPR012337">
    <property type="entry name" value="RNaseH-like_sf"/>
</dbReference>
<dbReference type="AlphaFoldDB" id="A0A8X6MZQ0"/>
<dbReference type="GO" id="GO:0003676">
    <property type="term" value="F:nucleic acid binding"/>
    <property type="evidence" value="ECO:0007669"/>
    <property type="project" value="InterPro"/>
</dbReference>
<dbReference type="Gene3D" id="3.30.420.10">
    <property type="entry name" value="Ribonuclease H-like superfamily/Ribonuclease H"/>
    <property type="match status" value="1"/>
</dbReference>
<keyword evidence="2" id="KW-1185">Reference proteome</keyword>
<dbReference type="InterPro" id="IPR036397">
    <property type="entry name" value="RNaseH_sf"/>
</dbReference>
<dbReference type="Proteomes" id="UP000887013">
    <property type="component" value="Unassembled WGS sequence"/>
</dbReference>
<gene>
    <name evidence="1" type="primary">RF55_19389</name>
    <name evidence="1" type="ORF">NPIL_217681</name>
</gene>
<dbReference type="PANTHER" id="PTHR38681:SF1">
    <property type="entry name" value="RETROVIRUS-RELATED POL POLYPROTEIN FROM TRANSPOSON 412-LIKE PROTEIN"/>
    <property type="match status" value="1"/>
</dbReference>
<dbReference type="EMBL" id="BMAW01003929">
    <property type="protein sequence ID" value="GFS86122.1"/>
    <property type="molecule type" value="Genomic_DNA"/>
</dbReference>
<evidence type="ECO:0000313" key="2">
    <source>
        <dbReference type="Proteomes" id="UP000887013"/>
    </source>
</evidence>
<dbReference type="PANTHER" id="PTHR38681">
    <property type="entry name" value="RETROVIRUS-RELATED POL POLYPROTEIN FROM TRANSPOSON 412-LIKE PROTEIN-RELATED"/>
    <property type="match status" value="1"/>
</dbReference>
<sequence>MPLQDFCQTTRRGGRINTTAYHPQSNGLIEEFHPPLKAAIMCHATDKWTEVLPTILLGLRAFLKENIGCTSAELVYGKTLRLPGEFFDCTQPDRDPVQLVEQLRH</sequence>
<dbReference type="OrthoDB" id="6429193at2759"/>